<proteinExistence type="predicted"/>
<feature type="region of interest" description="Disordered" evidence="1">
    <location>
        <begin position="1"/>
        <end position="20"/>
    </location>
</feature>
<evidence type="ECO:0000313" key="2">
    <source>
        <dbReference type="EMBL" id="EPS63484.1"/>
    </source>
</evidence>
<accession>S8C984</accession>
<keyword evidence="3" id="KW-1185">Reference proteome</keyword>
<gene>
    <name evidence="2" type="ORF">M569_11300</name>
</gene>
<name>S8C984_9LAMI</name>
<dbReference type="Proteomes" id="UP000015453">
    <property type="component" value="Unassembled WGS sequence"/>
</dbReference>
<evidence type="ECO:0000256" key="1">
    <source>
        <dbReference type="SAM" id="MobiDB-lite"/>
    </source>
</evidence>
<evidence type="ECO:0000313" key="3">
    <source>
        <dbReference type="Proteomes" id="UP000015453"/>
    </source>
</evidence>
<organism evidence="2 3">
    <name type="scientific">Genlisea aurea</name>
    <dbReference type="NCBI Taxonomy" id="192259"/>
    <lineage>
        <taxon>Eukaryota</taxon>
        <taxon>Viridiplantae</taxon>
        <taxon>Streptophyta</taxon>
        <taxon>Embryophyta</taxon>
        <taxon>Tracheophyta</taxon>
        <taxon>Spermatophyta</taxon>
        <taxon>Magnoliopsida</taxon>
        <taxon>eudicotyledons</taxon>
        <taxon>Gunneridae</taxon>
        <taxon>Pentapetalae</taxon>
        <taxon>asterids</taxon>
        <taxon>lamiids</taxon>
        <taxon>Lamiales</taxon>
        <taxon>Lentibulariaceae</taxon>
        <taxon>Genlisea</taxon>
    </lineage>
</organism>
<feature type="compositionally biased region" description="Polar residues" evidence="1">
    <location>
        <begin position="1"/>
        <end position="14"/>
    </location>
</feature>
<reference evidence="2 3" key="1">
    <citation type="journal article" date="2013" name="BMC Genomics">
        <title>The miniature genome of a carnivorous plant Genlisea aurea contains a low number of genes and short non-coding sequences.</title>
        <authorList>
            <person name="Leushkin E.V."/>
            <person name="Sutormin R.A."/>
            <person name="Nabieva E.R."/>
            <person name="Penin A.A."/>
            <person name="Kondrashov A.S."/>
            <person name="Logacheva M.D."/>
        </authorList>
    </citation>
    <scope>NUCLEOTIDE SEQUENCE [LARGE SCALE GENOMIC DNA]</scope>
</reference>
<sequence length="56" mass="6222">MKIPISPTSNTNYTRSDDDGIVTMPTHSRVCLAWPFSGKRGAAGQLDRVFQINSWP</sequence>
<protein>
    <submittedName>
        <fullName evidence="2">Uncharacterized protein</fullName>
    </submittedName>
</protein>
<dbReference type="AlphaFoldDB" id="S8C984"/>
<dbReference type="EMBL" id="AUSU01005453">
    <property type="protein sequence ID" value="EPS63484.1"/>
    <property type="molecule type" value="Genomic_DNA"/>
</dbReference>
<comment type="caution">
    <text evidence="2">The sequence shown here is derived from an EMBL/GenBank/DDBJ whole genome shotgun (WGS) entry which is preliminary data.</text>
</comment>